<dbReference type="Pfam" id="PF00583">
    <property type="entry name" value="Acetyltransf_1"/>
    <property type="match status" value="1"/>
</dbReference>
<dbReference type="STRING" id="1447872.A0A1J9PPY3"/>
<dbReference type="Proteomes" id="UP000182235">
    <property type="component" value="Unassembled WGS sequence"/>
</dbReference>
<evidence type="ECO:0000313" key="3">
    <source>
        <dbReference type="Proteomes" id="UP000182235"/>
    </source>
</evidence>
<dbReference type="PROSITE" id="PS51186">
    <property type="entry name" value="GNAT"/>
    <property type="match status" value="1"/>
</dbReference>
<accession>A0A1J9PPY3</accession>
<evidence type="ECO:0000259" key="1">
    <source>
        <dbReference type="PROSITE" id="PS51186"/>
    </source>
</evidence>
<dbReference type="VEuPathDB" id="FungiDB:AJ78_01486"/>
<keyword evidence="3" id="KW-1185">Reference proteome</keyword>
<sequence length="218" mass="25536">MAHLVITRIETSDWREIIEAHFQAFVHEPFQHLLHGEDTPRNRQIFEEQSLKKYTALSNSIWLKAVDTNNNGKIVGVVSYKLNPTYVPLQRAKLDPDDMIWLEDPEDKRILGTMFDDIVDRKLRLLKEGHIELDNLFVLPEYRGQGIASRLINWGCELANHLMVPVWLEASMMARPVYLKHGFVDIEHSRYVKGRWDVEYYVMRLEPRTGGVRVHTCN</sequence>
<reference evidence="2 3" key="1">
    <citation type="submission" date="2015-07" db="EMBL/GenBank/DDBJ databases">
        <title>Emmonsia species relationships and genome sequence.</title>
        <authorList>
            <consortium name="The Broad Institute Genomics Platform"/>
            <person name="Cuomo C.A."/>
            <person name="Munoz J.F."/>
            <person name="Imamovic A."/>
            <person name="Priest M.E."/>
            <person name="Young S."/>
            <person name="Clay O.K."/>
            <person name="McEwen J.G."/>
        </authorList>
    </citation>
    <scope>NUCLEOTIDE SEQUENCE [LARGE SCALE GENOMIC DNA]</scope>
    <source>
        <strain evidence="2 3">UAMH 9510</strain>
    </source>
</reference>
<organism evidence="2 3">
    <name type="scientific">Emergomyces pasteurianus Ep9510</name>
    <dbReference type="NCBI Taxonomy" id="1447872"/>
    <lineage>
        <taxon>Eukaryota</taxon>
        <taxon>Fungi</taxon>
        <taxon>Dikarya</taxon>
        <taxon>Ascomycota</taxon>
        <taxon>Pezizomycotina</taxon>
        <taxon>Eurotiomycetes</taxon>
        <taxon>Eurotiomycetidae</taxon>
        <taxon>Onygenales</taxon>
        <taxon>Ajellomycetaceae</taxon>
        <taxon>Emergomyces</taxon>
    </lineage>
</organism>
<protein>
    <recommendedName>
        <fullName evidence="1">N-acetyltransferase domain-containing protein</fullName>
    </recommendedName>
</protein>
<gene>
    <name evidence="2" type="ORF">AJ78_01486</name>
</gene>
<dbReference type="PANTHER" id="PTHR42791:SF14">
    <property type="entry name" value="N-ACETYLTRANSFERASE DOMAIN-CONTAINING PROTEIN"/>
    <property type="match status" value="1"/>
</dbReference>
<dbReference type="AlphaFoldDB" id="A0A1J9PPY3"/>
<dbReference type="InterPro" id="IPR016181">
    <property type="entry name" value="Acyl_CoA_acyltransferase"/>
</dbReference>
<proteinExistence type="predicted"/>
<dbReference type="InterPro" id="IPR000182">
    <property type="entry name" value="GNAT_dom"/>
</dbReference>
<name>A0A1J9PPY3_9EURO</name>
<dbReference type="InterPro" id="IPR052523">
    <property type="entry name" value="Trichothecene_AcTrans"/>
</dbReference>
<dbReference type="EMBL" id="LGRN01000033">
    <property type="protein sequence ID" value="OJD18497.1"/>
    <property type="molecule type" value="Genomic_DNA"/>
</dbReference>
<dbReference type="PANTHER" id="PTHR42791">
    <property type="entry name" value="GNAT FAMILY ACETYLTRANSFERASE"/>
    <property type="match status" value="1"/>
</dbReference>
<feature type="domain" description="N-acetyltransferase" evidence="1">
    <location>
        <begin position="4"/>
        <end position="208"/>
    </location>
</feature>
<dbReference type="Gene3D" id="3.40.630.30">
    <property type="match status" value="1"/>
</dbReference>
<evidence type="ECO:0000313" key="2">
    <source>
        <dbReference type="EMBL" id="OJD18497.1"/>
    </source>
</evidence>
<dbReference type="SUPFAM" id="SSF55729">
    <property type="entry name" value="Acyl-CoA N-acyltransferases (Nat)"/>
    <property type="match status" value="1"/>
</dbReference>
<comment type="caution">
    <text evidence="2">The sequence shown here is derived from an EMBL/GenBank/DDBJ whole genome shotgun (WGS) entry which is preliminary data.</text>
</comment>
<dbReference type="CDD" id="cd04301">
    <property type="entry name" value="NAT_SF"/>
    <property type="match status" value="1"/>
</dbReference>
<dbReference type="OrthoDB" id="410198at2759"/>
<dbReference type="GO" id="GO:0016747">
    <property type="term" value="F:acyltransferase activity, transferring groups other than amino-acyl groups"/>
    <property type="evidence" value="ECO:0007669"/>
    <property type="project" value="InterPro"/>
</dbReference>